<dbReference type="RefSeq" id="WP_089339039.1">
    <property type="nucleotide sequence ID" value="NZ_FZNO01000054.1"/>
</dbReference>
<evidence type="ECO:0000313" key="3">
    <source>
        <dbReference type="EMBL" id="SNR98118.1"/>
    </source>
</evidence>
<evidence type="ECO:0000256" key="1">
    <source>
        <dbReference type="SAM" id="MobiDB-lite"/>
    </source>
</evidence>
<dbReference type="Pfam" id="PF09990">
    <property type="entry name" value="DUF2231"/>
    <property type="match status" value="1"/>
</dbReference>
<organism evidence="3 4">
    <name type="scientific">Blastococcus mobilis</name>
    <dbReference type="NCBI Taxonomy" id="1938746"/>
    <lineage>
        <taxon>Bacteria</taxon>
        <taxon>Bacillati</taxon>
        <taxon>Actinomycetota</taxon>
        <taxon>Actinomycetes</taxon>
        <taxon>Geodermatophilales</taxon>
        <taxon>Geodermatophilaceae</taxon>
        <taxon>Blastococcus</taxon>
    </lineage>
</organism>
<dbReference type="AlphaFoldDB" id="A0A239AT25"/>
<dbReference type="OrthoDB" id="9795104at2"/>
<reference evidence="3 4" key="1">
    <citation type="submission" date="2017-06" db="EMBL/GenBank/DDBJ databases">
        <authorList>
            <person name="Kim H.J."/>
            <person name="Triplett B.A."/>
        </authorList>
    </citation>
    <scope>NUCLEOTIDE SEQUENCE [LARGE SCALE GENOMIC DNA]</scope>
    <source>
        <strain evidence="3 4">DSM 44272</strain>
    </source>
</reference>
<evidence type="ECO:0000313" key="4">
    <source>
        <dbReference type="Proteomes" id="UP000198403"/>
    </source>
</evidence>
<dbReference type="Proteomes" id="UP000198403">
    <property type="component" value="Unassembled WGS sequence"/>
</dbReference>
<name>A0A239AT25_9ACTN</name>
<accession>A0A239AT25</accession>
<feature type="domain" description="DUF2231" evidence="2">
    <location>
        <begin position="52"/>
        <end position="181"/>
    </location>
</feature>
<evidence type="ECO:0000259" key="2">
    <source>
        <dbReference type="Pfam" id="PF09990"/>
    </source>
</evidence>
<proteinExistence type="predicted"/>
<sequence>MEIVSLVDRLLPGTNSRLDRLSSASQTALGSAAETAVGRPITWILRGNEWLGHPTHPVVVALPIGAWTLCGWYDARSAASGDPQDEYTADTALRFGIVGALAAATTGLVQYLDTRDGVRRETAVHAALNNIALGLYVGSWAARQRGRRPLGRRLAALGLSLVGVSGFLGGDIAFRHGVGVRPQALRTPDRAASDTSDAPIETTEARHS</sequence>
<dbReference type="EMBL" id="FZNO01000054">
    <property type="protein sequence ID" value="SNR98118.1"/>
    <property type="molecule type" value="Genomic_DNA"/>
</dbReference>
<gene>
    <name evidence="3" type="ORF">SAMN06272737_1546</name>
</gene>
<protein>
    <submittedName>
        <fullName evidence="3">Uncharacterized membrane protein</fullName>
    </submittedName>
</protein>
<feature type="region of interest" description="Disordered" evidence="1">
    <location>
        <begin position="185"/>
        <end position="208"/>
    </location>
</feature>
<keyword evidence="4" id="KW-1185">Reference proteome</keyword>
<dbReference type="InterPro" id="IPR019251">
    <property type="entry name" value="DUF2231_TM"/>
</dbReference>